<organism evidence="1 2">
    <name type="scientific">Paenibacillus polymyxa (strain SC2)</name>
    <name type="common">Bacillus polymyxa</name>
    <dbReference type="NCBI Taxonomy" id="886882"/>
    <lineage>
        <taxon>Bacteria</taxon>
        <taxon>Bacillati</taxon>
        <taxon>Bacillota</taxon>
        <taxon>Bacilli</taxon>
        <taxon>Bacillales</taxon>
        <taxon>Paenibacillaceae</taxon>
        <taxon>Paenibacillus</taxon>
    </lineage>
</organism>
<evidence type="ECO:0000313" key="1">
    <source>
        <dbReference type="EMBL" id="ADO54197.1"/>
    </source>
</evidence>
<name>E3EGG9_PAEPS</name>
<dbReference type="eggNOG" id="ENOG50306NS">
    <property type="taxonomic scope" value="Bacteria"/>
</dbReference>
<accession>E3EGG9</accession>
<dbReference type="OrthoDB" id="2847766at2"/>
<dbReference type="Proteomes" id="UP000006868">
    <property type="component" value="Chromosome"/>
</dbReference>
<sequence>MLFQMCYGPEIESIYETIREQSGIKINTLREYYQYTEEGDITSLIEGVITILLDLHFIRKEEGVLFAVEDKEWSNKEVFKRLSKISLSQNEDEESLNYIFSSLYNQVFVKQDKMFETNIHYHVNKNFTKTMIGHEKINAWKRMMESWGLGRRVYTGFYALPHISLLQEIVEEVGEWEGALHLFCEEKIHPVLPCITSEGMIFRGAIFGLMGLQHKSLEISYKQDLPFKSYGPNQEWNWIQLKKKQGDNDDTMSK</sequence>
<dbReference type="RefSeq" id="WP_013368840.1">
    <property type="nucleotide sequence ID" value="NC_014622.2"/>
</dbReference>
<dbReference type="KEGG" id="ppm:PPSC2_01070"/>
<dbReference type="PATRIC" id="fig|886882.15.peg.202"/>
<dbReference type="AlphaFoldDB" id="E3EGG9"/>
<evidence type="ECO:0000313" key="2">
    <source>
        <dbReference type="Proteomes" id="UP000006868"/>
    </source>
</evidence>
<protein>
    <submittedName>
        <fullName evidence="1">M1-348</fullName>
    </submittedName>
</protein>
<reference evidence="1 2" key="1">
    <citation type="journal article" date="2011" name="J. Bacteriol.">
        <title>Complete genome sequence of Paenibacillus polymyxa SC2, a strain of plant growth-promoting Rhizobacterium with broad-spectrum antimicrobial activity.</title>
        <authorList>
            <person name="Ma M."/>
            <person name="Wang C."/>
            <person name="Ding Y."/>
            <person name="Li L."/>
            <person name="Shen D."/>
            <person name="Jiang X."/>
            <person name="Guan D."/>
            <person name="Cao F."/>
            <person name="Chen H."/>
            <person name="Feng R."/>
            <person name="Wang X."/>
            <person name="Ge Y."/>
            <person name="Yao L."/>
            <person name="Bing X."/>
            <person name="Yang X."/>
            <person name="Li J."/>
            <person name="Du B."/>
        </authorList>
    </citation>
    <scope>NUCLEOTIDE SEQUENCE [LARGE SCALE GENOMIC DNA]</scope>
    <source>
        <strain evidence="1 2">SC2</strain>
    </source>
</reference>
<dbReference type="EMBL" id="CP002213">
    <property type="protein sequence ID" value="ADO54197.1"/>
    <property type="molecule type" value="Genomic_DNA"/>
</dbReference>
<proteinExistence type="predicted"/>
<dbReference type="HOGENOM" id="CLU_1093468_0_0_9"/>
<gene>
    <name evidence="1" type="primary">M1-348</name>
    <name evidence="1" type="ORF">PPSC2_01070</name>
</gene>